<dbReference type="InterPro" id="IPR001940">
    <property type="entry name" value="Peptidase_S1C"/>
</dbReference>
<dbReference type="EMBL" id="AOIW01000068">
    <property type="protein sequence ID" value="ELZ29564.1"/>
    <property type="molecule type" value="Genomic_DNA"/>
</dbReference>
<name>M0D600_9EURY</name>
<feature type="region of interest" description="Disordered" evidence="1">
    <location>
        <begin position="189"/>
        <end position="230"/>
    </location>
</feature>
<feature type="compositionally biased region" description="Basic and acidic residues" evidence="1">
    <location>
        <begin position="191"/>
        <end position="202"/>
    </location>
</feature>
<feature type="compositionally biased region" description="Basic and acidic residues" evidence="1">
    <location>
        <begin position="28"/>
        <end position="38"/>
    </location>
</feature>
<evidence type="ECO:0000256" key="1">
    <source>
        <dbReference type="SAM" id="MobiDB-lite"/>
    </source>
</evidence>
<feature type="region of interest" description="Disordered" evidence="1">
    <location>
        <begin position="1"/>
        <end position="38"/>
    </location>
</feature>
<feature type="compositionally biased region" description="Low complexity" evidence="1">
    <location>
        <begin position="205"/>
        <end position="221"/>
    </location>
</feature>
<dbReference type="GO" id="GO:0006508">
    <property type="term" value="P:proteolysis"/>
    <property type="evidence" value="ECO:0007669"/>
    <property type="project" value="InterPro"/>
</dbReference>
<organism evidence="2 3">
    <name type="scientific">Halorubrum distributum JCM 10247</name>
    <dbReference type="NCBI Taxonomy" id="1227486"/>
    <lineage>
        <taxon>Archaea</taxon>
        <taxon>Methanobacteriati</taxon>
        <taxon>Methanobacteriota</taxon>
        <taxon>Stenosarchaea group</taxon>
        <taxon>Halobacteria</taxon>
        <taxon>Halobacteriales</taxon>
        <taxon>Haloferacaceae</taxon>
        <taxon>Halorubrum</taxon>
        <taxon>Halorubrum distributum group</taxon>
    </lineage>
</organism>
<dbReference type="PANTHER" id="PTHR43019:SF23">
    <property type="entry name" value="PROTEASE DO-LIKE 5, CHLOROPLASTIC"/>
    <property type="match status" value="1"/>
</dbReference>
<dbReference type="SUPFAM" id="SSF50494">
    <property type="entry name" value="Trypsin-like serine proteases"/>
    <property type="match status" value="1"/>
</dbReference>
<evidence type="ECO:0000313" key="2">
    <source>
        <dbReference type="EMBL" id="ELZ29564.1"/>
    </source>
</evidence>
<dbReference type="PANTHER" id="PTHR43019">
    <property type="entry name" value="SERINE ENDOPROTEASE DEGS"/>
    <property type="match status" value="1"/>
</dbReference>
<sequence length="230" mass="24143">MPETASRDAGDREFQSGDPDTGEFSSDTFERAEATARDARAGVVTVRGENGSGGTGWVIDADRGHVVTNSHVVAESTSVSVETFAGASGRATRIGYHESLVPDVALLETNADGLEELPVGDESALEPGDPLVTVGHPGNAGNWIMSIGRHDSYEPGIDWLLSTVPTSRGNSGGPLMTVDGEVVGIVSGSTRESRDDYSKSDELYTELPSTPSLTTSVPATTMVESLDEWD</sequence>
<dbReference type="PRINTS" id="PR00834">
    <property type="entry name" value="PROTEASES2C"/>
</dbReference>
<dbReference type="AlphaFoldDB" id="M0D600"/>
<gene>
    <name evidence="2" type="ORF">C473_14177</name>
</gene>
<dbReference type="Gene3D" id="2.40.10.120">
    <property type="match status" value="1"/>
</dbReference>
<reference evidence="2 3" key="1">
    <citation type="journal article" date="2014" name="PLoS Genet.">
        <title>Phylogenetically driven sequencing of extremely halophilic archaea reveals strategies for static and dynamic osmo-response.</title>
        <authorList>
            <person name="Becker E.A."/>
            <person name="Seitzer P.M."/>
            <person name="Tritt A."/>
            <person name="Larsen D."/>
            <person name="Krusor M."/>
            <person name="Yao A.I."/>
            <person name="Wu D."/>
            <person name="Madern D."/>
            <person name="Eisen J.A."/>
            <person name="Darling A.E."/>
            <person name="Facciotti M.T."/>
        </authorList>
    </citation>
    <scope>NUCLEOTIDE SEQUENCE [LARGE SCALE GENOMIC DNA]</scope>
    <source>
        <strain evidence="2 3">JCM 10247</strain>
    </source>
</reference>
<dbReference type="InterPro" id="IPR009003">
    <property type="entry name" value="Peptidase_S1_PA"/>
</dbReference>
<feature type="compositionally biased region" description="Basic and acidic residues" evidence="1">
    <location>
        <begin position="1"/>
        <end position="15"/>
    </location>
</feature>
<dbReference type="GO" id="GO:0004252">
    <property type="term" value="F:serine-type endopeptidase activity"/>
    <property type="evidence" value="ECO:0007669"/>
    <property type="project" value="InterPro"/>
</dbReference>
<dbReference type="PATRIC" id="fig|1227486.3.peg.2749"/>
<protein>
    <recommendedName>
        <fullName evidence="4">Peptidase S1 and S6 chymotrypsin/Hap</fullName>
    </recommendedName>
</protein>
<dbReference type="Pfam" id="PF13365">
    <property type="entry name" value="Trypsin_2"/>
    <property type="match status" value="1"/>
</dbReference>
<accession>M0D600</accession>
<evidence type="ECO:0008006" key="4">
    <source>
        <dbReference type="Google" id="ProtNLM"/>
    </source>
</evidence>
<dbReference type="Proteomes" id="UP000011572">
    <property type="component" value="Unassembled WGS sequence"/>
</dbReference>
<comment type="caution">
    <text evidence="2">The sequence shown here is derived from an EMBL/GenBank/DDBJ whole genome shotgun (WGS) entry which is preliminary data.</text>
</comment>
<proteinExistence type="predicted"/>
<evidence type="ECO:0000313" key="3">
    <source>
        <dbReference type="Proteomes" id="UP000011572"/>
    </source>
</evidence>